<reference evidence="7 8" key="1">
    <citation type="submission" date="2016-07" db="EMBL/GenBank/DDBJ databases">
        <title>Detection of Helicobacter winghamensis from caecal content of red fox (Vulpes vulpes).</title>
        <authorList>
            <person name="Zanoni R.G."/>
            <person name="Florio D."/>
            <person name="Caffara M."/>
            <person name="Renzi M."/>
            <person name="Parisi A."/>
            <person name="Pasquali F."/>
            <person name="Manfreda G."/>
        </authorList>
    </citation>
    <scope>NUCLEOTIDE SEQUENCE [LARGE SCALE GENOMIC DNA]</scope>
    <source>
        <strain evidence="7 8">295_13</strain>
    </source>
</reference>
<dbReference type="RefSeq" id="WP_040498625.1">
    <property type="nucleotide sequence ID" value="NZ_CABKOI010000020.1"/>
</dbReference>
<name>A0A2N3PKM1_9HELI</name>
<dbReference type="PANTHER" id="PTHR11717">
    <property type="entry name" value="LOW MOLECULAR WEIGHT PROTEIN TYROSINE PHOSPHATASE"/>
    <property type="match status" value="1"/>
</dbReference>
<dbReference type="CDD" id="cd16343">
    <property type="entry name" value="LMWPTP"/>
    <property type="match status" value="1"/>
</dbReference>
<dbReference type="Pfam" id="PF01451">
    <property type="entry name" value="LMWPc"/>
    <property type="match status" value="1"/>
</dbReference>
<dbReference type="Proteomes" id="UP000233350">
    <property type="component" value="Unassembled WGS sequence"/>
</dbReference>
<evidence type="ECO:0000313" key="8">
    <source>
        <dbReference type="Proteomes" id="UP000233350"/>
    </source>
</evidence>
<feature type="active site" description="Nucleophile" evidence="5">
    <location>
        <position position="8"/>
    </location>
</feature>
<evidence type="ECO:0000256" key="4">
    <source>
        <dbReference type="ARBA" id="ARBA00022912"/>
    </source>
</evidence>
<dbReference type="EC" id="3.1.3.48" evidence="2"/>
<keyword evidence="3" id="KW-0378">Hydrolase</keyword>
<dbReference type="InterPro" id="IPR023485">
    <property type="entry name" value="Ptyr_pPase"/>
</dbReference>
<feature type="active site" evidence="5">
    <location>
        <position position="14"/>
    </location>
</feature>
<dbReference type="OrthoDB" id="9784339at2"/>
<feature type="active site" description="Proton donor" evidence="5">
    <location>
        <position position="117"/>
    </location>
</feature>
<proteinExistence type="inferred from homology"/>
<evidence type="ECO:0000256" key="5">
    <source>
        <dbReference type="PIRSR" id="PIRSR617867-1"/>
    </source>
</evidence>
<comment type="similarity">
    <text evidence="1">Belongs to the low molecular weight phosphotyrosine protein phosphatase family.</text>
</comment>
<keyword evidence="8" id="KW-1185">Reference proteome</keyword>
<dbReference type="STRING" id="556267.HWAG_00770"/>
<dbReference type="PANTHER" id="PTHR11717:SF7">
    <property type="entry name" value="LOW MOLECULAR WEIGHT PHOSPHOTYROSINE PROTEIN PHOSPHATASE"/>
    <property type="match status" value="1"/>
</dbReference>
<dbReference type="Gene3D" id="3.40.50.2300">
    <property type="match status" value="1"/>
</dbReference>
<evidence type="ECO:0000256" key="1">
    <source>
        <dbReference type="ARBA" id="ARBA00011063"/>
    </source>
</evidence>
<dbReference type="EMBL" id="MBPK01000011">
    <property type="protein sequence ID" value="PKT81971.1"/>
    <property type="molecule type" value="Genomic_DNA"/>
</dbReference>
<evidence type="ECO:0000313" key="7">
    <source>
        <dbReference type="EMBL" id="PKT81971.1"/>
    </source>
</evidence>
<accession>A0A2N3PKM1</accession>
<gene>
    <name evidence="7" type="ORF">BCM31_01735</name>
</gene>
<protein>
    <recommendedName>
        <fullName evidence="2">protein-tyrosine-phosphatase</fullName>
        <ecNumber evidence="2">3.1.3.48</ecNumber>
    </recommendedName>
</protein>
<comment type="caution">
    <text evidence="7">The sequence shown here is derived from an EMBL/GenBank/DDBJ whole genome shotgun (WGS) entry which is preliminary data.</text>
</comment>
<dbReference type="InterPro" id="IPR036196">
    <property type="entry name" value="Ptyr_pPase_sf"/>
</dbReference>
<dbReference type="InterPro" id="IPR017867">
    <property type="entry name" value="Tyr_phospatase_low_mol_wt"/>
</dbReference>
<dbReference type="SUPFAM" id="SSF52788">
    <property type="entry name" value="Phosphotyrosine protein phosphatases I"/>
    <property type="match status" value="1"/>
</dbReference>
<feature type="domain" description="Phosphotyrosine protein phosphatase I" evidence="6">
    <location>
        <begin position="2"/>
        <end position="144"/>
    </location>
</feature>
<dbReference type="GO" id="GO:0004725">
    <property type="term" value="F:protein tyrosine phosphatase activity"/>
    <property type="evidence" value="ECO:0007669"/>
    <property type="project" value="UniProtKB-EC"/>
</dbReference>
<keyword evidence="4" id="KW-0904">Protein phosphatase</keyword>
<evidence type="ECO:0000256" key="2">
    <source>
        <dbReference type="ARBA" id="ARBA00013064"/>
    </source>
</evidence>
<dbReference type="AlphaFoldDB" id="A0A2N3PKM1"/>
<evidence type="ECO:0000256" key="3">
    <source>
        <dbReference type="ARBA" id="ARBA00022801"/>
    </source>
</evidence>
<dbReference type="GeneID" id="97290012"/>
<dbReference type="InterPro" id="IPR050438">
    <property type="entry name" value="LMW_PTPase"/>
</dbReference>
<dbReference type="PRINTS" id="PR00719">
    <property type="entry name" value="LMWPTPASE"/>
</dbReference>
<sequence>MESILFVCLGNICRSPLAEGIARELARKRDLNLKIDSAGTSGWHIDEPPCERSIIVGKRHGIDISTLRGRRVNAYSDLEFDLVVAMDGQNYTDLKRLGFQNLALMGDFGLQGRDIPDPYYYKDLDGFEEVYTMLEAAIIELLDNIGSSDKP</sequence>
<dbReference type="SMART" id="SM00226">
    <property type="entry name" value="LMWPc"/>
    <property type="match status" value="1"/>
</dbReference>
<organism evidence="7 8">
    <name type="scientific">Helicobacter winghamensis</name>
    <dbReference type="NCBI Taxonomy" id="157268"/>
    <lineage>
        <taxon>Bacteria</taxon>
        <taxon>Pseudomonadati</taxon>
        <taxon>Campylobacterota</taxon>
        <taxon>Epsilonproteobacteria</taxon>
        <taxon>Campylobacterales</taxon>
        <taxon>Helicobacteraceae</taxon>
        <taxon>Helicobacter</taxon>
    </lineage>
</organism>
<evidence type="ECO:0000259" key="6">
    <source>
        <dbReference type="SMART" id="SM00226"/>
    </source>
</evidence>